<comment type="similarity">
    <text evidence="1">Belongs to the ADP-ribosylglycohydrolase family.</text>
</comment>
<organism evidence="4 5">
    <name type="scientific">Saccharopolyspora gloriosae</name>
    <dbReference type="NCBI Taxonomy" id="455344"/>
    <lineage>
        <taxon>Bacteria</taxon>
        <taxon>Bacillati</taxon>
        <taxon>Actinomycetota</taxon>
        <taxon>Actinomycetes</taxon>
        <taxon>Pseudonocardiales</taxon>
        <taxon>Pseudonocardiaceae</taxon>
        <taxon>Saccharopolyspora</taxon>
    </lineage>
</organism>
<dbReference type="Pfam" id="PF03747">
    <property type="entry name" value="ADP_ribosyl_GH"/>
    <property type="match status" value="1"/>
</dbReference>
<dbReference type="InterPro" id="IPR005502">
    <property type="entry name" value="Ribosyl_crysJ1"/>
</dbReference>
<reference evidence="4 5" key="1">
    <citation type="submission" date="2020-08" db="EMBL/GenBank/DDBJ databases">
        <title>Sequencing the genomes of 1000 actinobacteria strains.</title>
        <authorList>
            <person name="Klenk H.-P."/>
        </authorList>
    </citation>
    <scope>NUCLEOTIDE SEQUENCE [LARGE SCALE GENOMIC DNA]</scope>
    <source>
        <strain evidence="4 5">DSM 45582</strain>
    </source>
</reference>
<dbReference type="PANTHER" id="PTHR16222">
    <property type="entry name" value="ADP-RIBOSYLGLYCOHYDROLASE"/>
    <property type="match status" value="1"/>
</dbReference>
<evidence type="ECO:0000313" key="5">
    <source>
        <dbReference type="Proteomes" id="UP000580474"/>
    </source>
</evidence>
<protein>
    <submittedName>
        <fullName evidence="4">ADP-ribosylglycohydrolase</fullName>
    </submittedName>
</protein>
<evidence type="ECO:0000313" key="4">
    <source>
        <dbReference type="EMBL" id="MBB5067072.1"/>
    </source>
</evidence>
<dbReference type="GO" id="GO:0016787">
    <property type="term" value="F:hydrolase activity"/>
    <property type="evidence" value="ECO:0007669"/>
    <property type="project" value="UniProtKB-KW"/>
</dbReference>
<dbReference type="SUPFAM" id="SSF101478">
    <property type="entry name" value="ADP-ribosylglycohydrolase"/>
    <property type="match status" value="1"/>
</dbReference>
<name>A0A840NCW6_9PSEU</name>
<keyword evidence="2 4" id="KW-0378">Hydrolase</keyword>
<sequence length="456" mass="47694">MAADSSAAGQGPAMQVALNADEVEFISAWRMYRAGDAALSQSARDFLDQISNRAGISGGGDSSAASAPRIRDLPVYDADAAERIKAALPGIVLGGAVGDSIGAPVEFDDLAIIQQKCGPAGVSGPLPVFGKPSAFTDDTQLLAFTLEALIIGRSQLRAGGFRTHSHPRNALQMSYARWLHTQGLEWRATLPGTLRKAIPEPGGWLVGQEELRAQRSPDRVSLDALAAFARATDDNAAQGISNFDTPLNQDKSPGALLRAAPCFLWSDVPERVFNLGANVGVITHGHPTGYLPSGTFATVCGGLAQGASLRAAIDGALEQLRRWEGNDETRSSLERALELAESGRMDADALEARIGPGWRADEALAIGLAAAVASPGDFRRAVGVAVNRSGNSTTPAAVCGAVLGALHGVAIVPPDWLSTLEWRAGFEELISDSLAEFAAPDAADGADWSAKYPRQL</sequence>
<dbReference type="InterPro" id="IPR050792">
    <property type="entry name" value="ADP-ribosylglycohydrolase"/>
</dbReference>
<keyword evidence="3" id="KW-0479">Metal-binding</keyword>
<comment type="cofactor">
    <cofactor evidence="3">
        <name>Mg(2+)</name>
        <dbReference type="ChEBI" id="CHEBI:18420"/>
    </cofactor>
    <text evidence="3">Binds 2 magnesium ions per subunit.</text>
</comment>
<dbReference type="InterPro" id="IPR036705">
    <property type="entry name" value="Ribosyl_crysJ1_sf"/>
</dbReference>
<dbReference type="RefSeq" id="WP_184476315.1">
    <property type="nucleotide sequence ID" value="NZ_JACHIV010000001.1"/>
</dbReference>
<dbReference type="EMBL" id="JACHIV010000001">
    <property type="protein sequence ID" value="MBB5067072.1"/>
    <property type="molecule type" value="Genomic_DNA"/>
</dbReference>
<proteinExistence type="inferred from homology"/>
<dbReference type="PANTHER" id="PTHR16222:SF24">
    <property type="entry name" value="ADP-RIBOSYLHYDROLASE ARH3"/>
    <property type="match status" value="1"/>
</dbReference>
<accession>A0A840NCW6</accession>
<evidence type="ECO:0000256" key="3">
    <source>
        <dbReference type="PIRSR" id="PIRSR605502-1"/>
    </source>
</evidence>
<dbReference type="GO" id="GO:0046872">
    <property type="term" value="F:metal ion binding"/>
    <property type="evidence" value="ECO:0007669"/>
    <property type="project" value="UniProtKB-KW"/>
</dbReference>
<keyword evidence="3" id="KW-0460">Magnesium</keyword>
<dbReference type="Proteomes" id="UP000580474">
    <property type="component" value="Unassembled WGS sequence"/>
</dbReference>
<feature type="binding site" evidence="3">
    <location>
        <position position="394"/>
    </location>
    <ligand>
        <name>Mg(2+)</name>
        <dbReference type="ChEBI" id="CHEBI:18420"/>
        <label>1</label>
    </ligand>
</feature>
<keyword evidence="5" id="KW-1185">Reference proteome</keyword>
<gene>
    <name evidence="4" type="ORF">BJ969_000160</name>
</gene>
<comment type="caution">
    <text evidence="4">The sequence shown here is derived from an EMBL/GenBank/DDBJ whole genome shotgun (WGS) entry which is preliminary data.</text>
</comment>
<evidence type="ECO:0000256" key="2">
    <source>
        <dbReference type="ARBA" id="ARBA00022801"/>
    </source>
</evidence>
<dbReference type="AlphaFoldDB" id="A0A840NCW6"/>
<dbReference type="Gene3D" id="1.10.4080.10">
    <property type="entry name" value="ADP-ribosylation/Crystallin J1"/>
    <property type="match status" value="1"/>
</dbReference>
<evidence type="ECO:0000256" key="1">
    <source>
        <dbReference type="ARBA" id="ARBA00010702"/>
    </source>
</evidence>